<evidence type="ECO:0000313" key="2">
    <source>
        <dbReference type="EMBL" id="CAG9317009.1"/>
    </source>
</evidence>
<dbReference type="EMBL" id="CAJZBQ010000017">
    <property type="protein sequence ID" value="CAG9317009.1"/>
    <property type="molecule type" value="Genomic_DNA"/>
</dbReference>
<reference evidence="2" key="1">
    <citation type="submission" date="2021-09" db="EMBL/GenBank/DDBJ databases">
        <authorList>
            <consortium name="AG Swart"/>
            <person name="Singh M."/>
            <person name="Singh A."/>
            <person name="Seah K."/>
            <person name="Emmerich C."/>
        </authorList>
    </citation>
    <scope>NUCLEOTIDE SEQUENCE</scope>
    <source>
        <strain evidence="2">ATCC30299</strain>
    </source>
</reference>
<evidence type="ECO:0000313" key="3">
    <source>
        <dbReference type="Proteomes" id="UP001162131"/>
    </source>
</evidence>
<protein>
    <recommendedName>
        <fullName evidence="1">BRCT domain-containing protein</fullName>
    </recommendedName>
</protein>
<dbReference type="InterPro" id="IPR001357">
    <property type="entry name" value="BRCT_dom"/>
</dbReference>
<dbReference type="InterPro" id="IPR036420">
    <property type="entry name" value="BRCT_dom_sf"/>
</dbReference>
<evidence type="ECO:0000259" key="1">
    <source>
        <dbReference type="PROSITE" id="PS50172"/>
    </source>
</evidence>
<dbReference type="CDD" id="cd00027">
    <property type="entry name" value="BRCT"/>
    <property type="match status" value="1"/>
</dbReference>
<sequence>MESRIPYMIAGIFCQDTFSSEESLQNPNEHTFFRTDAKEVTFDLKFSETKINEIHYWAMGNTQITILASNDNDPATQDRLIFSHIDTQGSFIKKEIYTAEKEFPSSLNKLYTSIRLIVRNLSSSTELRVNYLGMVPEYTNNSQSLMDNPKEFSPPIKRLKESIPIKKHNESPIPCPKLVKHEPFFSSISQATPKSTIYRQTHLTFDQQSQQDRLRSLIAVNSPPKVKNPTNSYKDLLNGCVIICQLEDEVAKLIAQELCEVSGACYIESYTDDVQYLISDGSDENLILQVRRNGGFIVRLQWLYDCIETRTKRDVSNYLLE</sequence>
<organism evidence="2 3">
    <name type="scientific">Blepharisma stoltei</name>
    <dbReference type="NCBI Taxonomy" id="1481888"/>
    <lineage>
        <taxon>Eukaryota</taxon>
        <taxon>Sar</taxon>
        <taxon>Alveolata</taxon>
        <taxon>Ciliophora</taxon>
        <taxon>Postciliodesmatophora</taxon>
        <taxon>Heterotrichea</taxon>
        <taxon>Heterotrichida</taxon>
        <taxon>Blepharismidae</taxon>
        <taxon>Blepharisma</taxon>
    </lineage>
</organism>
<proteinExistence type="predicted"/>
<dbReference type="PROSITE" id="PS50172">
    <property type="entry name" value="BRCT"/>
    <property type="match status" value="1"/>
</dbReference>
<dbReference type="Gene3D" id="3.40.50.10190">
    <property type="entry name" value="BRCT domain"/>
    <property type="match status" value="1"/>
</dbReference>
<comment type="caution">
    <text evidence="2">The sequence shown here is derived from an EMBL/GenBank/DDBJ whole genome shotgun (WGS) entry which is preliminary data.</text>
</comment>
<feature type="domain" description="BRCT" evidence="1">
    <location>
        <begin position="232"/>
        <end position="320"/>
    </location>
</feature>
<dbReference type="Proteomes" id="UP001162131">
    <property type="component" value="Unassembled WGS sequence"/>
</dbReference>
<keyword evidence="3" id="KW-1185">Reference proteome</keyword>
<gene>
    <name evidence="2" type="ORF">BSTOLATCC_MIC17636</name>
</gene>
<name>A0AAU9IU39_9CILI</name>
<dbReference type="AlphaFoldDB" id="A0AAU9IU39"/>
<accession>A0AAU9IU39</accession>
<dbReference type="SUPFAM" id="SSF52113">
    <property type="entry name" value="BRCT domain"/>
    <property type="match status" value="1"/>
</dbReference>